<name>A0A2K9LUN3_SPISQ</name>
<feature type="signal peptide" evidence="1">
    <location>
        <begin position="1"/>
        <end position="22"/>
    </location>
</feature>
<dbReference type="RefSeq" id="WP_101780809.1">
    <property type="nucleotide sequence ID" value="NZ_CP025543.1"/>
</dbReference>
<evidence type="ECO:0000256" key="1">
    <source>
        <dbReference type="SAM" id="SignalP"/>
    </source>
</evidence>
<proteinExistence type="predicted"/>
<organism evidence="2 3">
    <name type="scientific">Spiroplasma monobiae MQ-1</name>
    <dbReference type="NCBI Taxonomy" id="1336748"/>
    <lineage>
        <taxon>Bacteria</taxon>
        <taxon>Bacillati</taxon>
        <taxon>Mycoplasmatota</taxon>
        <taxon>Mollicutes</taxon>
        <taxon>Entomoplasmatales</taxon>
        <taxon>Spiroplasmataceae</taxon>
        <taxon>Spiroplasma</taxon>
    </lineage>
</organism>
<dbReference type="AlphaFoldDB" id="A0A2K9LUN3"/>
<sequence>MIKLLSLIGSLSLSATSLTPLALISNNQNLEESFDIGDFRPVTHSQNGLYIADASTYNILILRTYASALKFSGYENADYQFFNVDYIINDFTGELLTDADASGANGAKTTYSTVRISTNELGNANGFKGSANVTFILKHLDHDLKIDDNVKIYDRLNEATLDMKIAEFVFEKYISEAYNGALENPLSVFRFGAFEYTNYLISETGEKLYDEQLKEISLKPGESINLILRVRASEYGISKGIHGNIEVVLNFYNHLND</sequence>
<keyword evidence="1" id="KW-0732">Signal</keyword>
<evidence type="ECO:0000313" key="2">
    <source>
        <dbReference type="EMBL" id="AUM62756.1"/>
    </source>
</evidence>
<dbReference type="EMBL" id="CP025543">
    <property type="protein sequence ID" value="AUM62756.1"/>
    <property type="molecule type" value="Genomic_DNA"/>
</dbReference>
<evidence type="ECO:0000313" key="3">
    <source>
        <dbReference type="Proteomes" id="UP000234790"/>
    </source>
</evidence>
<accession>A0A2K9LUN3</accession>
<gene>
    <name evidence="2" type="ORF">SMONO_v1c05070</name>
</gene>
<protein>
    <submittedName>
        <fullName evidence="2">Uncharacterized protein</fullName>
    </submittedName>
</protein>
<dbReference type="KEGG" id="smoo:SMONO_v1c05070"/>
<dbReference type="Proteomes" id="UP000234790">
    <property type="component" value="Chromosome"/>
</dbReference>
<reference evidence="2 3" key="1">
    <citation type="submission" date="2017-12" db="EMBL/GenBank/DDBJ databases">
        <title>Complete genome sequence of Spiroplasma monobiae MQ-1 (ATCC 33825).</title>
        <authorList>
            <person name="Tsai Y.-M."/>
            <person name="Lo W.-S."/>
            <person name="Wu P.-S."/>
            <person name="Cho S.-T."/>
            <person name="Kuo C.-H."/>
        </authorList>
    </citation>
    <scope>NUCLEOTIDE SEQUENCE [LARGE SCALE GENOMIC DNA]</scope>
    <source>
        <strain evidence="2 3">MQ-1</strain>
    </source>
</reference>
<feature type="chain" id="PRO_5014636243" evidence="1">
    <location>
        <begin position="23"/>
        <end position="257"/>
    </location>
</feature>
<keyword evidence="3" id="KW-1185">Reference proteome</keyword>